<evidence type="ECO:0000313" key="2">
    <source>
        <dbReference type="EMBL" id="CDZ31772.1"/>
    </source>
</evidence>
<gene>
    <name evidence="2" type="ORF">NGAL_HAMBI1145_05360</name>
</gene>
<keyword evidence="1" id="KW-0175">Coiled coil</keyword>
<organism evidence="2 3">
    <name type="scientific">Neorhizobium galegae bv. officinalis</name>
    <dbReference type="NCBI Taxonomy" id="323656"/>
    <lineage>
        <taxon>Bacteria</taxon>
        <taxon>Pseudomonadati</taxon>
        <taxon>Pseudomonadota</taxon>
        <taxon>Alphaproteobacteria</taxon>
        <taxon>Hyphomicrobiales</taxon>
        <taxon>Rhizobiaceae</taxon>
        <taxon>Rhizobium/Agrobacterium group</taxon>
        <taxon>Neorhizobium</taxon>
    </lineage>
</organism>
<dbReference type="OrthoDB" id="8410599at2"/>
<evidence type="ECO:0000313" key="3">
    <source>
        <dbReference type="Proteomes" id="UP000046176"/>
    </source>
</evidence>
<feature type="coiled-coil region" evidence="1">
    <location>
        <begin position="51"/>
        <end position="78"/>
    </location>
</feature>
<dbReference type="RefSeq" id="WP_046664801.1">
    <property type="nucleotide sequence ID" value="NZ_CCRH01000001.1"/>
</dbReference>
<dbReference type="EMBL" id="CCRH01000001">
    <property type="protein sequence ID" value="CDZ31772.1"/>
    <property type="molecule type" value="Genomic_DNA"/>
</dbReference>
<sequence>MKPTAFDGQVVNIAENSHPAEALGNRPMVKSAGDPAAGLRQRIAATVTAARAQREAELQQASDRANAERREIQQKAKNALLMLLSDDVINSIIGKHAGLGELYVGTIQVTKRGVELIRSGGAGASHMMGDRLDLRFDGGILQAGQQLKSLEFQSRVLELQTHGIRVEGVHDASAQAILITFDYENAVG</sequence>
<name>A0A0T7F9R1_NEOGA</name>
<evidence type="ECO:0000256" key="1">
    <source>
        <dbReference type="SAM" id="Coils"/>
    </source>
</evidence>
<accession>A0A0T7F9R1</accession>
<dbReference type="AlphaFoldDB" id="A0A0T7F9R1"/>
<proteinExistence type="predicted"/>
<dbReference type="Proteomes" id="UP000046176">
    <property type="component" value="Unassembled WGS sequence"/>
</dbReference>
<reference evidence="2 3" key="1">
    <citation type="submission" date="2014-08" db="EMBL/GenBank/DDBJ databases">
        <authorList>
            <person name="Chen Y.-H."/>
        </authorList>
    </citation>
    <scope>NUCLEOTIDE SEQUENCE [LARGE SCALE GENOMIC DNA]</scope>
</reference>
<protein>
    <submittedName>
        <fullName evidence="2">Uncharacterized protein</fullName>
    </submittedName>
</protein>